<keyword evidence="3" id="KW-1185">Reference proteome</keyword>
<dbReference type="PANTHER" id="PTHR33074:SF99">
    <property type="entry name" value="DUF1618 DOMAIN-CONTAINING PROTEIN"/>
    <property type="match status" value="1"/>
</dbReference>
<dbReference type="Proteomes" id="UP000095767">
    <property type="component" value="Unassembled WGS sequence"/>
</dbReference>
<evidence type="ECO:0000313" key="3">
    <source>
        <dbReference type="Proteomes" id="UP000095767"/>
    </source>
</evidence>
<dbReference type="EMBL" id="LWDX02013450">
    <property type="protein sequence ID" value="OEL35024.1"/>
    <property type="molecule type" value="Genomic_DNA"/>
</dbReference>
<dbReference type="Pfam" id="PF07762">
    <property type="entry name" value="DUF1618"/>
    <property type="match status" value="1"/>
</dbReference>
<feature type="domain" description="DUF1618" evidence="1">
    <location>
        <begin position="84"/>
        <end position="137"/>
    </location>
</feature>
<evidence type="ECO:0000313" key="2">
    <source>
        <dbReference type="EMBL" id="OEL35024.1"/>
    </source>
</evidence>
<sequence>MQPGDTGIARKGKEFVVANLKTDNVDDYESETDRYGEVAVLWLYRSGAEMWGTKQLDMPYDHVGLVEFEWATNTVFSFDGFICWVDYHRDILYCDVFSSKLELGFLRFPGIEMWICDRGFPNMSRTVSVCKRGFQKIIVERTT</sequence>
<reference evidence="2 3" key="1">
    <citation type="submission" date="2016-09" db="EMBL/GenBank/DDBJ databases">
        <title>The draft genome of Dichanthelium oligosanthes: A C3 panicoid grass species.</title>
        <authorList>
            <person name="Studer A.J."/>
            <person name="Schnable J.C."/>
            <person name="Brutnell T.P."/>
        </authorList>
    </citation>
    <scope>NUCLEOTIDE SEQUENCE [LARGE SCALE GENOMIC DNA]</scope>
    <source>
        <strain evidence="3">cv. Kellogg 1175</strain>
        <tissue evidence="2">Leaf</tissue>
    </source>
</reference>
<dbReference type="PANTHER" id="PTHR33074">
    <property type="entry name" value="EXPRESSED PROTEIN-RELATED"/>
    <property type="match status" value="1"/>
</dbReference>
<evidence type="ECO:0000259" key="1">
    <source>
        <dbReference type="Pfam" id="PF07762"/>
    </source>
</evidence>
<protein>
    <recommendedName>
        <fullName evidence="1">DUF1618 domain-containing protein</fullName>
    </recommendedName>
</protein>
<organism evidence="2 3">
    <name type="scientific">Dichanthelium oligosanthes</name>
    <dbReference type="NCBI Taxonomy" id="888268"/>
    <lineage>
        <taxon>Eukaryota</taxon>
        <taxon>Viridiplantae</taxon>
        <taxon>Streptophyta</taxon>
        <taxon>Embryophyta</taxon>
        <taxon>Tracheophyta</taxon>
        <taxon>Spermatophyta</taxon>
        <taxon>Magnoliopsida</taxon>
        <taxon>Liliopsida</taxon>
        <taxon>Poales</taxon>
        <taxon>Poaceae</taxon>
        <taxon>PACMAD clade</taxon>
        <taxon>Panicoideae</taxon>
        <taxon>Panicodae</taxon>
        <taxon>Paniceae</taxon>
        <taxon>Dichantheliinae</taxon>
        <taxon>Dichanthelium</taxon>
    </lineage>
</organism>
<gene>
    <name evidence="2" type="ORF">BAE44_0003954</name>
</gene>
<name>A0A1E5WCH6_9POAL</name>
<dbReference type="OrthoDB" id="10583703at2759"/>
<dbReference type="InterPro" id="IPR011676">
    <property type="entry name" value="DUF1618"/>
</dbReference>
<comment type="caution">
    <text evidence="2">The sequence shown here is derived from an EMBL/GenBank/DDBJ whole genome shotgun (WGS) entry which is preliminary data.</text>
</comment>
<dbReference type="AlphaFoldDB" id="A0A1E5WCH6"/>
<proteinExistence type="predicted"/>
<accession>A0A1E5WCH6</accession>